<keyword evidence="4" id="KW-1185">Reference proteome</keyword>
<accession>A0A084QYD2</accession>
<dbReference type="PANTHER" id="PTHR33178:SF10">
    <property type="entry name" value="STRESS-RESPONSE A_B BARREL DOMAIN-CONTAINING PROTEIN"/>
    <property type="match status" value="1"/>
</dbReference>
<dbReference type="EMBL" id="KL659658">
    <property type="protein sequence ID" value="KFA68967.1"/>
    <property type="molecule type" value="Genomic_DNA"/>
</dbReference>
<reference evidence="3 4" key="1">
    <citation type="journal article" date="2014" name="BMC Genomics">
        <title>Comparative genome sequencing reveals chemotype-specific gene clusters in the toxigenic black mold Stachybotrys.</title>
        <authorList>
            <person name="Semeiks J."/>
            <person name="Borek D."/>
            <person name="Otwinowski Z."/>
            <person name="Grishin N.V."/>
        </authorList>
    </citation>
    <scope>NUCLEOTIDE SEQUENCE [LARGE SCALE GENOMIC DNA]</scope>
    <source>
        <strain evidence="3 4">IBT 40285</strain>
    </source>
</reference>
<organism evidence="3 4">
    <name type="scientific">Stachybotrys chlorohalonatus (strain IBT 40285)</name>
    <dbReference type="NCBI Taxonomy" id="1283841"/>
    <lineage>
        <taxon>Eukaryota</taxon>
        <taxon>Fungi</taxon>
        <taxon>Dikarya</taxon>
        <taxon>Ascomycota</taxon>
        <taxon>Pezizomycotina</taxon>
        <taxon>Sordariomycetes</taxon>
        <taxon>Hypocreomycetidae</taxon>
        <taxon>Hypocreales</taxon>
        <taxon>Stachybotryaceae</taxon>
        <taxon>Stachybotrys</taxon>
    </lineage>
</organism>
<evidence type="ECO:0000256" key="1">
    <source>
        <dbReference type="ARBA" id="ARBA00011738"/>
    </source>
</evidence>
<dbReference type="InterPro" id="IPR044662">
    <property type="entry name" value="HS1/DABB1-like"/>
</dbReference>
<dbReference type="STRING" id="1283841.A0A084QYD2"/>
<dbReference type="SMART" id="SM00886">
    <property type="entry name" value="Dabb"/>
    <property type="match status" value="1"/>
</dbReference>
<dbReference type="InParanoid" id="A0A084QYD2"/>
<dbReference type="InterPro" id="IPR013097">
    <property type="entry name" value="Dabb"/>
</dbReference>
<sequence>MVVYHIVLLQVKSGASPENVKNAISNIETLKDTCLHRDTGAPYMLSSVGGRDNSLEGLQNGITHVIVEQFHSEEDRQYYLKHEEGHKNFVKGLAGLVDKVQIVGFTPGVF</sequence>
<dbReference type="OrthoDB" id="1601230at2759"/>
<dbReference type="PANTHER" id="PTHR33178">
    <property type="match status" value="1"/>
</dbReference>
<dbReference type="HOGENOM" id="CLU_080664_2_1_1"/>
<evidence type="ECO:0000259" key="2">
    <source>
        <dbReference type="PROSITE" id="PS51502"/>
    </source>
</evidence>
<dbReference type="PROSITE" id="PS51502">
    <property type="entry name" value="S_R_A_B_BARREL"/>
    <property type="match status" value="1"/>
</dbReference>
<feature type="domain" description="Stress-response A/B barrel" evidence="2">
    <location>
        <begin position="3"/>
        <end position="105"/>
    </location>
</feature>
<dbReference type="AlphaFoldDB" id="A0A084QYD2"/>
<dbReference type="OMA" id="GIQNGMT"/>
<dbReference type="Gene3D" id="3.30.70.100">
    <property type="match status" value="1"/>
</dbReference>
<dbReference type="SUPFAM" id="SSF54909">
    <property type="entry name" value="Dimeric alpha+beta barrel"/>
    <property type="match status" value="1"/>
</dbReference>
<gene>
    <name evidence="3" type="ORF">S40285_07011</name>
</gene>
<name>A0A084QYD2_STAC4</name>
<evidence type="ECO:0000313" key="4">
    <source>
        <dbReference type="Proteomes" id="UP000028524"/>
    </source>
</evidence>
<evidence type="ECO:0000313" key="3">
    <source>
        <dbReference type="EMBL" id="KFA68967.1"/>
    </source>
</evidence>
<protein>
    <recommendedName>
        <fullName evidence="2">Stress-response A/B barrel domain-containing protein</fullName>
    </recommendedName>
</protein>
<comment type="subunit">
    <text evidence="1">Homodimer.</text>
</comment>
<dbReference type="Pfam" id="PF07876">
    <property type="entry name" value="Dabb"/>
    <property type="match status" value="1"/>
</dbReference>
<dbReference type="InterPro" id="IPR011008">
    <property type="entry name" value="Dimeric_a/b-barrel"/>
</dbReference>
<proteinExistence type="predicted"/>
<dbReference type="Proteomes" id="UP000028524">
    <property type="component" value="Unassembled WGS sequence"/>
</dbReference>